<dbReference type="Proteomes" id="UP001154282">
    <property type="component" value="Unassembled WGS sequence"/>
</dbReference>
<sequence>MRLDCRSISFPIYCSTRSVCSGRPCVFGVTIGLNFGSIEEAKILRLATSRSRF</sequence>
<keyword evidence="2" id="KW-1185">Reference proteome</keyword>
<reference evidence="1" key="1">
    <citation type="submission" date="2022-08" db="EMBL/GenBank/DDBJ databases">
        <authorList>
            <person name="Gutierrez-Valencia J."/>
        </authorList>
    </citation>
    <scope>NUCLEOTIDE SEQUENCE</scope>
</reference>
<gene>
    <name evidence="1" type="ORF">LITE_LOCUS43744</name>
</gene>
<evidence type="ECO:0000313" key="2">
    <source>
        <dbReference type="Proteomes" id="UP001154282"/>
    </source>
</evidence>
<dbReference type="AlphaFoldDB" id="A0AAV0QLC1"/>
<organism evidence="1 2">
    <name type="scientific">Linum tenue</name>
    <dbReference type="NCBI Taxonomy" id="586396"/>
    <lineage>
        <taxon>Eukaryota</taxon>
        <taxon>Viridiplantae</taxon>
        <taxon>Streptophyta</taxon>
        <taxon>Embryophyta</taxon>
        <taxon>Tracheophyta</taxon>
        <taxon>Spermatophyta</taxon>
        <taxon>Magnoliopsida</taxon>
        <taxon>eudicotyledons</taxon>
        <taxon>Gunneridae</taxon>
        <taxon>Pentapetalae</taxon>
        <taxon>rosids</taxon>
        <taxon>fabids</taxon>
        <taxon>Malpighiales</taxon>
        <taxon>Linaceae</taxon>
        <taxon>Linum</taxon>
    </lineage>
</organism>
<protein>
    <submittedName>
        <fullName evidence="1">Uncharacterized protein</fullName>
    </submittedName>
</protein>
<dbReference type="EMBL" id="CAMGYJ010000009">
    <property type="protein sequence ID" value="CAI0545914.1"/>
    <property type="molecule type" value="Genomic_DNA"/>
</dbReference>
<evidence type="ECO:0000313" key="1">
    <source>
        <dbReference type="EMBL" id="CAI0545914.1"/>
    </source>
</evidence>
<name>A0AAV0QLC1_9ROSI</name>
<proteinExistence type="predicted"/>
<accession>A0AAV0QLC1</accession>
<comment type="caution">
    <text evidence="1">The sequence shown here is derived from an EMBL/GenBank/DDBJ whole genome shotgun (WGS) entry which is preliminary data.</text>
</comment>